<protein>
    <submittedName>
        <fullName evidence="2">Uncharacterized protein</fullName>
    </submittedName>
</protein>
<accession>A0ABR8BGY6</accession>
<gene>
    <name evidence="2" type="ORF">H6G14_18965</name>
</gene>
<feature type="region of interest" description="Disordered" evidence="1">
    <location>
        <begin position="249"/>
        <end position="278"/>
    </location>
</feature>
<keyword evidence="3" id="KW-1185">Reference proteome</keyword>
<dbReference type="Proteomes" id="UP000621307">
    <property type="component" value="Unassembled WGS sequence"/>
</dbReference>
<evidence type="ECO:0000313" key="2">
    <source>
        <dbReference type="EMBL" id="MBD2253362.1"/>
    </source>
</evidence>
<organism evidence="2 3">
    <name type="scientific">Nostoc parmelioides FACHB-3921</name>
    <dbReference type="NCBI Taxonomy" id="2692909"/>
    <lineage>
        <taxon>Bacteria</taxon>
        <taxon>Bacillati</taxon>
        <taxon>Cyanobacteriota</taxon>
        <taxon>Cyanophyceae</taxon>
        <taxon>Nostocales</taxon>
        <taxon>Nostocaceae</taxon>
        <taxon>Nostoc</taxon>
    </lineage>
</organism>
<dbReference type="EMBL" id="JACJQL010000030">
    <property type="protein sequence ID" value="MBD2253362.1"/>
    <property type="molecule type" value="Genomic_DNA"/>
</dbReference>
<evidence type="ECO:0000313" key="3">
    <source>
        <dbReference type="Proteomes" id="UP000621307"/>
    </source>
</evidence>
<proteinExistence type="predicted"/>
<dbReference type="RefSeq" id="WP_190568890.1">
    <property type="nucleotide sequence ID" value="NZ_JACJQL010000030.1"/>
</dbReference>
<feature type="compositionally biased region" description="Polar residues" evidence="1">
    <location>
        <begin position="47"/>
        <end position="93"/>
    </location>
</feature>
<sequence length="278" mass="30056">MADFFSRLVERSLGVSPVVQPAIAPRFSSAPAIVDEVNLQWHREAENSSTPVNANPSVEVPSSQNITSVQQQFSPQPDLANNQVPGKVQQNPITTPSLLTQSIHSSNLKQVIPPMTQVIAPSQFIAEQPNQEVSLEPFQVLKPRESHPPTTQAIAPSQFIAEQPNQEVSLEPFRVLKPREQILGENPSPVMDGELANAPEIVAHRATVPISKPSGTIATHQVSQVASEPAAPPTIRVSIGRVEVRAIMPTPPAPKAAPVRSRPAVSLDTYLQQRGRKA</sequence>
<reference evidence="2 3" key="1">
    <citation type="journal article" date="2020" name="ISME J.">
        <title>Comparative genomics reveals insights into cyanobacterial evolution and habitat adaptation.</title>
        <authorList>
            <person name="Chen M.Y."/>
            <person name="Teng W.K."/>
            <person name="Zhao L."/>
            <person name="Hu C.X."/>
            <person name="Zhou Y.K."/>
            <person name="Han B.P."/>
            <person name="Song L.R."/>
            <person name="Shu W.S."/>
        </authorList>
    </citation>
    <scope>NUCLEOTIDE SEQUENCE [LARGE SCALE GENOMIC DNA]</scope>
    <source>
        <strain evidence="2 3">FACHB-3921</strain>
    </source>
</reference>
<feature type="region of interest" description="Disordered" evidence="1">
    <location>
        <begin position="45"/>
        <end position="93"/>
    </location>
</feature>
<name>A0ABR8BGY6_9NOSO</name>
<comment type="caution">
    <text evidence="2">The sequence shown here is derived from an EMBL/GenBank/DDBJ whole genome shotgun (WGS) entry which is preliminary data.</text>
</comment>
<evidence type="ECO:0000256" key="1">
    <source>
        <dbReference type="SAM" id="MobiDB-lite"/>
    </source>
</evidence>